<name>I5ATL7_EUBC6</name>
<dbReference type="OrthoDB" id="9812528at2"/>
<dbReference type="AlphaFoldDB" id="I5ATL7"/>
<dbReference type="eggNOG" id="COG0614">
    <property type="taxonomic scope" value="Bacteria"/>
</dbReference>
<dbReference type="eggNOG" id="COG5567">
    <property type="taxonomic scope" value="Bacteria"/>
</dbReference>
<evidence type="ECO:0000313" key="2">
    <source>
        <dbReference type="EMBL" id="EIM57140.1"/>
    </source>
</evidence>
<reference evidence="2 3" key="2">
    <citation type="submission" date="2012-02" db="EMBL/GenBank/DDBJ databases">
        <title>Improved High-Quality Draft sequence of Eubacterium cellulosolvens 6.</title>
        <authorList>
            <consortium name="US DOE Joint Genome Institute"/>
            <person name="Lucas S."/>
            <person name="Han J."/>
            <person name="Lapidus A."/>
            <person name="Cheng J.-F."/>
            <person name="Goodwin L."/>
            <person name="Pitluck S."/>
            <person name="Peters L."/>
            <person name="Mikhailova N."/>
            <person name="Gu W."/>
            <person name="Detter J.C."/>
            <person name="Han C."/>
            <person name="Tapia R."/>
            <person name="Land M."/>
            <person name="Hauser L."/>
            <person name="Kyrpides N."/>
            <person name="Ivanova N."/>
            <person name="Pagani I."/>
            <person name="Johnson E."/>
            <person name="Mukhopadhyay B."/>
            <person name="Anderson I."/>
            <person name="Woyke T."/>
        </authorList>
    </citation>
    <scope>NUCLEOTIDE SEQUENCE [LARGE SCALE GENOMIC DNA]</scope>
    <source>
        <strain evidence="2 3">6</strain>
    </source>
</reference>
<feature type="compositionally biased region" description="Basic and acidic residues" evidence="1">
    <location>
        <begin position="452"/>
        <end position="475"/>
    </location>
</feature>
<organism evidence="2 3">
    <name type="scientific">Eubacterium cellulosolvens (strain ATCC 43171 / JCM 9499 / 6)</name>
    <name type="common">Cillobacterium cellulosolvens</name>
    <dbReference type="NCBI Taxonomy" id="633697"/>
    <lineage>
        <taxon>Bacteria</taxon>
        <taxon>Bacillati</taxon>
        <taxon>Bacillota</taxon>
        <taxon>Clostridia</taxon>
        <taxon>Eubacteriales</taxon>
        <taxon>Eubacteriaceae</taxon>
        <taxon>Eubacterium</taxon>
    </lineage>
</organism>
<feature type="region of interest" description="Disordered" evidence="1">
    <location>
        <begin position="29"/>
        <end position="153"/>
    </location>
</feature>
<feature type="compositionally biased region" description="Basic and acidic residues" evidence="1">
    <location>
        <begin position="83"/>
        <end position="98"/>
    </location>
</feature>
<dbReference type="Gene3D" id="3.40.50.1980">
    <property type="entry name" value="Nitrogenase molybdenum iron protein domain"/>
    <property type="match status" value="1"/>
</dbReference>
<evidence type="ECO:0000256" key="1">
    <source>
        <dbReference type="SAM" id="MobiDB-lite"/>
    </source>
</evidence>
<dbReference type="HOGENOM" id="CLU_334574_0_0_9"/>
<feature type="region of interest" description="Disordered" evidence="1">
    <location>
        <begin position="400"/>
        <end position="487"/>
    </location>
</feature>
<reference evidence="2 3" key="1">
    <citation type="submission" date="2010-08" db="EMBL/GenBank/DDBJ databases">
        <authorList>
            <consortium name="US DOE Joint Genome Institute (JGI-PGF)"/>
            <person name="Lucas S."/>
            <person name="Copeland A."/>
            <person name="Lapidus A."/>
            <person name="Cheng J.-F."/>
            <person name="Bruce D."/>
            <person name="Goodwin L."/>
            <person name="Pitluck S."/>
            <person name="Land M.L."/>
            <person name="Hauser L."/>
            <person name="Chang Y.-J."/>
            <person name="Anderson I.J."/>
            <person name="Johnson E."/>
            <person name="Mulhopadhyay B."/>
            <person name="Kyrpides N."/>
            <person name="Woyke T.J."/>
        </authorList>
    </citation>
    <scope>NUCLEOTIDE SEQUENCE [LARGE SCALE GENOMIC DNA]</scope>
    <source>
        <strain evidence="2 3">6</strain>
    </source>
</reference>
<feature type="compositionally biased region" description="Basic and acidic residues" evidence="1">
    <location>
        <begin position="59"/>
        <end position="71"/>
    </location>
</feature>
<feature type="compositionally biased region" description="Basic and acidic residues" evidence="1">
    <location>
        <begin position="106"/>
        <end position="128"/>
    </location>
</feature>
<evidence type="ECO:0000313" key="3">
    <source>
        <dbReference type="Proteomes" id="UP000005753"/>
    </source>
</evidence>
<dbReference type="EMBL" id="CM001487">
    <property type="protein sequence ID" value="EIM57140.1"/>
    <property type="molecule type" value="Genomic_DNA"/>
</dbReference>
<accession>I5ATL7</accession>
<gene>
    <name evidence="2" type="ORF">EubceDRAFT1_1327</name>
</gene>
<feature type="compositionally biased region" description="Polar residues" evidence="1">
    <location>
        <begin position="421"/>
        <end position="451"/>
    </location>
</feature>
<sequence length="853" mass="92338">MKHSKQYAALMLSFALTATQVVPVSAEVTDQPAEEGTVVETALSKVEGEDTQENNKTVSEADRQEEAHEQAQDPQPSAGAEATEGRESEGEATGKETTGDSGAVEEGGKEKSETETDADRTDDDRKISVELADGQPLVGKMKDKTSSDDTGKKDEFRTGELTITDNAAMFRLVYASLEGSSASRFLRIVLSGEGYHTLYRGSASDAAVSGASSRIQGYQNADGKWEFLIPISENDVVIPIAALSEKKQVWYTRTITVDQKNMTICSASPTGTSPVQDAKTSEVFKTGELKIVENAAMFKALSAKLEGTADNRKLRIVLSGSGYQVLYKGTMEAAASSGKEERIYGKQNADGKWEFLIPVSETDGTFDLAALSAKHNSWYKRAVVLDQKDKTISLVAPATGGYEPVEDRLPAEPTGEVKPSTVPTTAPTQGDTEPTQAPTGEPAQGTTTTPTKDADKHSHSKKEPEKKDKKDEAAEKSGTGGSMSVGDYSFTWSGGSGRVEISCSNVTVKDGVATATIVFSGTGGRQSHYDMIKVAGKTYSGMNSFTVQIPVNKNVTLEGRTTAMSSAHWISYTIRISTGSKEDGKAVRSTVGERKDKIDEKAPEIAGLSYRDETAITYTDKVKIFNYEDGISLIEVNMTTGTSRKKDGNSGSKSLYKNPVVKYLVVPEKAEIPAGLDKDVIVIRQEVKKAYAANEQIYAMLEALGVADKAGAIGFRAEDVKDEELKKKVSASGAVYAGSWDNWDFRTMVSKKLDFAIEDGQLLPEKNAGEEETKKAEKLLSKLADRSEQMKMPLFVDRSGDEVNDLARAEWYKVYGTIFGVPEQGKKLYEEVEKKAGETLKAQAQEAIEKEKE</sequence>
<dbReference type="STRING" id="633697.EubceDRAFT1_1327"/>
<feature type="compositionally biased region" description="Basic and acidic residues" evidence="1">
    <location>
        <begin position="140"/>
        <end position="153"/>
    </location>
</feature>
<keyword evidence="3" id="KW-1185">Reference proteome</keyword>
<protein>
    <submittedName>
        <fullName evidence="2">Uncharacterized protein</fullName>
    </submittedName>
</protein>
<proteinExistence type="predicted"/>
<dbReference type="Proteomes" id="UP000005753">
    <property type="component" value="Chromosome"/>
</dbReference>